<protein>
    <submittedName>
        <fullName evidence="1">Uncharacterized protein</fullName>
    </submittedName>
</protein>
<accession>A0A2P0VMJ3</accession>
<evidence type="ECO:0000313" key="1">
    <source>
        <dbReference type="EMBL" id="AUF82106.1"/>
    </source>
</evidence>
<dbReference type="EMBL" id="KY322437">
    <property type="protein sequence ID" value="AUF82106.1"/>
    <property type="molecule type" value="Genomic_DNA"/>
</dbReference>
<organism evidence="1">
    <name type="scientific">Tetraselmis virus 1</name>
    <dbReference type="NCBI Taxonomy" id="2060617"/>
    <lineage>
        <taxon>Viruses</taxon>
        <taxon>Varidnaviria</taxon>
        <taxon>Bamfordvirae</taxon>
        <taxon>Nucleocytoviricota</taxon>
        <taxon>Megaviricetes</taxon>
        <taxon>Imitervirales</taxon>
        <taxon>Allomimiviridae</taxon>
        <taxon>Oceanusvirus</taxon>
        <taxon>Oceanusvirus kaneohense</taxon>
    </lineage>
</organism>
<name>A0A2P0VMJ3_9VIRU</name>
<evidence type="ECO:0000313" key="2">
    <source>
        <dbReference type="Proteomes" id="UP000244773"/>
    </source>
</evidence>
<proteinExistence type="predicted"/>
<dbReference type="Proteomes" id="UP000244773">
    <property type="component" value="Segment"/>
</dbReference>
<reference evidence="1" key="1">
    <citation type="journal article" date="2018" name="Virology">
        <title>A giant virus infecting green algae encodes key fermentation genes.</title>
        <authorList>
            <person name="Schvarcz C.R."/>
            <person name="Steward G.F."/>
        </authorList>
    </citation>
    <scope>NUCLEOTIDE SEQUENCE [LARGE SCALE GENOMIC DNA]</scope>
</reference>
<gene>
    <name evidence="1" type="ORF">TetV_014</name>
</gene>
<keyword evidence="2" id="KW-1185">Reference proteome</keyword>
<sequence length="105" mass="12530">MFWTAVGILLFFSYRTNETDRKKHTKCWNACRMHRRNSKKLQECMNNCFCENHSVSHCVVGYASKQADEFCKFAPDYAEKYVKSNNISNKKLIDIIRQVRKQIRK</sequence>